<name>G7CNI3_MYCT3</name>
<gene>
    <name evidence="7" type="ORF">KEK_22906</name>
</gene>
<keyword evidence="6 7" id="KW-0223">Dioxygenase</keyword>
<dbReference type="AlphaFoldDB" id="G7CNI3"/>
<feature type="binding site" evidence="5">
    <location>
        <position position="285"/>
    </location>
    <ligand>
        <name>Fe cation</name>
        <dbReference type="ChEBI" id="CHEBI:24875"/>
        <note>catalytic</note>
    </ligand>
</feature>
<keyword evidence="8" id="KW-1185">Reference proteome</keyword>
<dbReference type="PATRIC" id="fig|1078020.3.peg.4526"/>
<feature type="binding site" evidence="5">
    <location>
        <position position="167"/>
    </location>
    <ligand>
        <name>Fe cation</name>
        <dbReference type="ChEBI" id="CHEBI:24875"/>
        <note>catalytic</note>
    </ligand>
</feature>
<evidence type="ECO:0000313" key="8">
    <source>
        <dbReference type="Proteomes" id="UP000004915"/>
    </source>
</evidence>
<comment type="caution">
    <text evidence="7">The sequence shown here is derived from an EMBL/GenBank/DDBJ whole genome shotgun (WGS) entry which is preliminary data.</text>
</comment>
<evidence type="ECO:0000256" key="3">
    <source>
        <dbReference type="ARBA" id="ARBA00023002"/>
    </source>
</evidence>
<dbReference type="eggNOG" id="COG3670">
    <property type="taxonomic scope" value="Bacteria"/>
</dbReference>
<evidence type="ECO:0000256" key="1">
    <source>
        <dbReference type="ARBA" id="ARBA00006787"/>
    </source>
</evidence>
<dbReference type="EC" id="1.13.11.-" evidence="6"/>
<keyword evidence="4 5" id="KW-0408">Iron</keyword>
<dbReference type="EMBL" id="AGVE01000056">
    <property type="protein sequence ID" value="EHI10387.1"/>
    <property type="molecule type" value="Genomic_DNA"/>
</dbReference>
<dbReference type="Proteomes" id="UP000004915">
    <property type="component" value="Unassembled WGS sequence"/>
</dbReference>
<comment type="similarity">
    <text evidence="1 6">Belongs to the carotenoid oxygenase family.</text>
</comment>
<organism evidence="7 8">
    <name type="scientific">Mycolicibacterium thermoresistibile (strain ATCC 19527 / DSM 44167 / CIP 105390 / JCM 6362 / NCTC 10409 / 316)</name>
    <name type="common">Mycobacterium thermoresistibile</name>
    <dbReference type="NCBI Taxonomy" id="1078020"/>
    <lineage>
        <taxon>Bacteria</taxon>
        <taxon>Bacillati</taxon>
        <taxon>Actinomycetota</taxon>
        <taxon>Actinomycetes</taxon>
        <taxon>Mycobacteriales</taxon>
        <taxon>Mycobacteriaceae</taxon>
        <taxon>Mycolicibacterium</taxon>
    </lineage>
</organism>
<keyword evidence="3 6" id="KW-0560">Oxidoreductase</keyword>
<dbReference type="GO" id="GO:0016121">
    <property type="term" value="P:carotene catabolic process"/>
    <property type="evidence" value="ECO:0007669"/>
    <property type="project" value="TreeGrafter"/>
</dbReference>
<protein>
    <recommendedName>
        <fullName evidence="6">Dioxygenase</fullName>
        <ecNumber evidence="6">1.13.11.-</ecNumber>
    </recommendedName>
</protein>
<dbReference type="InterPro" id="IPR004294">
    <property type="entry name" value="Carotenoid_Oase"/>
</dbReference>
<keyword evidence="2 5" id="KW-0479">Metal-binding</keyword>
<evidence type="ECO:0000256" key="2">
    <source>
        <dbReference type="ARBA" id="ARBA00022723"/>
    </source>
</evidence>
<feature type="binding site" evidence="5">
    <location>
        <position position="216"/>
    </location>
    <ligand>
        <name>Fe cation</name>
        <dbReference type="ChEBI" id="CHEBI:24875"/>
        <note>catalytic</note>
    </ligand>
</feature>
<dbReference type="GO" id="GO:0046872">
    <property type="term" value="F:metal ion binding"/>
    <property type="evidence" value="ECO:0007669"/>
    <property type="project" value="UniProtKB-KW"/>
</dbReference>
<proteinExistence type="inferred from homology"/>
<evidence type="ECO:0000256" key="4">
    <source>
        <dbReference type="ARBA" id="ARBA00023004"/>
    </source>
</evidence>
<evidence type="ECO:0000256" key="6">
    <source>
        <dbReference type="RuleBase" id="RU364048"/>
    </source>
</evidence>
<comment type="cofactor">
    <cofactor evidence="5 6">
        <name>Fe(2+)</name>
        <dbReference type="ChEBI" id="CHEBI:29033"/>
    </cofactor>
    <text evidence="5 6">Binds 1 Fe(2+) ion per subunit.</text>
</comment>
<evidence type="ECO:0000313" key="7">
    <source>
        <dbReference type="EMBL" id="EHI10387.1"/>
    </source>
</evidence>
<dbReference type="PANTHER" id="PTHR10543">
    <property type="entry name" value="BETA-CAROTENE DIOXYGENASE"/>
    <property type="match status" value="1"/>
</dbReference>
<dbReference type="PANTHER" id="PTHR10543:SF89">
    <property type="entry name" value="CAROTENOID 9,10(9',10')-CLEAVAGE DIOXYGENASE 1"/>
    <property type="match status" value="1"/>
</dbReference>
<feature type="binding site" evidence="5">
    <location>
        <position position="466"/>
    </location>
    <ligand>
        <name>Fe cation</name>
        <dbReference type="ChEBI" id="CHEBI:24875"/>
        <note>catalytic</note>
    </ligand>
</feature>
<sequence>MGSRQQDFSGFTPLHEEYDYLLDEVAGAVPEQLRGTVYRNGPGRLEAGGQPLGHLFDGDGMLSMFRFADGRVRFRNRYVRTRHYRRSRHTRGAPFRGLGTMRPGGVLANALRFPVNVANTAVIMHAGTLLALWEAGRPTEIDPDSLDTVGEYDYDGELRWLGAFSAHPKWDPDTGEMFNFGLALAPIPKLVCYRVDPTGRLTTLGAVRLSAPMFNHDVGLTKRHMVFVVPPLVFRPSKLAGAALGLHDYIDALEYDAERPTMIALVPRDGGRVRIVHTEPLMHLHIANAYDDGADTVVELLNYDASWTQLNAQLLTVDGTVPDTTMPYGGVLRRIRITRSGRVIHEPLTDLRGDFPMLNPRVSGRRHRYTYLVVGVEGSTYPNAVAKLDHHTGASTLHRLPPGHLAHEPVFIPRPGGAAEDDGWLAVVVQDCHRHRAHLRLLDAGAVSADPVFTGHLRHSMPLTFHGCFTPRVGRSG</sequence>
<accession>G7CNI3</accession>
<reference evidence="7 8" key="1">
    <citation type="submission" date="2011-11" db="EMBL/GenBank/DDBJ databases">
        <authorList>
            <consortium name="Tuberculosis Structural Genomics Consortium"/>
            <person name="Ioerger T.R."/>
        </authorList>
    </citation>
    <scope>NUCLEOTIDE SEQUENCE [LARGE SCALE GENOMIC DNA]</scope>
    <source>
        <strain evidence="8">ATCC 19527 / DSM 44167 / CIP 105390 / JCM 6362 / NCTC 10409 / 316</strain>
    </source>
</reference>
<evidence type="ECO:0000256" key="5">
    <source>
        <dbReference type="PIRSR" id="PIRSR604294-1"/>
    </source>
</evidence>
<dbReference type="GO" id="GO:0010436">
    <property type="term" value="F:carotenoid dioxygenase activity"/>
    <property type="evidence" value="ECO:0007669"/>
    <property type="project" value="TreeGrafter"/>
</dbReference>
<dbReference type="Pfam" id="PF03055">
    <property type="entry name" value="RPE65"/>
    <property type="match status" value="1"/>
</dbReference>